<dbReference type="Proteomes" id="UP000028661">
    <property type="component" value="Segment"/>
</dbReference>
<evidence type="ECO:0000313" key="1">
    <source>
        <dbReference type="EMBL" id="AII27079.1"/>
    </source>
</evidence>
<evidence type="ECO:0000313" key="2">
    <source>
        <dbReference type="Proteomes" id="UP000028661"/>
    </source>
</evidence>
<protein>
    <submittedName>
        <fullName evidence="1">Uncharacterized protein</fullName>
    </submittedName>
</protein>
<accession>A0A076GB79</accession>
<organism evidence="1 2">
    <name type="scientific">Vibrio phage ICP2_2011_A</name>
    <dbReference type="NCBI Taxonomy" id="1529057"/>
    <lineage>
        <taxon>Viruses</taxon>
        <taxon>Duplodnaviria</taxon>
        <taxon>Heunggongvirae</taxon>
        <taxon>Uroviricota</taxon>
        <taxon>Caudoviricetes</taxon>
        <taxon>Zobellviridae</taxon>
        <taxon>Icepovirus</taxon>
        <taxon>Icepovirus bengalense</taxon>
    </lineage>
</organism>
<sequence>MSIISKTFSVFGSTVVHQINTKTFVGSTIVDGEVLAEGTLKVPTLEGAMAAFEEFSENHAKGAALLFKEAKFFQQKMTTKKSFDCLGGIMNVAMVAPCESSREVGCVVSKRRDEDGDWEVVHHEMLNLADDSSVADMMHSYNQGAAEHLAVSLMLTGSLGFTSSK</sequence>
<reference evidence="2" key="1">
    <citation type="journal article" date="2014" name="Elife">
        <title>Evolutionary consequences of intra-patient phage predation on microbial populations.</title>
        <authorList>
            <person name="Seed K.D."/>
            <person name="Yen M."/>
            <person name="Shapiro B.J."/>
            <person name="Hilaire I.J."/>
            <person name="Charles R.C."/>
            <person name="Teng J.E."/>
            <person name="Ivers L.C."/>
            <person name="Boncy J."/>
            <person name="Harris J.B."/>
            <person name="Camilli A."/>
        </authorList>
    </citation>
    <scope>NUCLEOTIDE SEQUENCE [LARGE SCALE GENOMIC DNA]</scope>
</reference>
<dbReference type="EMBL" id="KM224878">
    <property type="protein sequence ID" value="AII27079.1"/>
    <property type="molecule type" value="Genomic_DNA"/>
</dbReference>
<gene>
    <name evidence="1" type="ORF">ICP22011A_0035</name>
</gene>
<proteinExistence type="predicted"/>
<name>A0A076GB79_9CAUD</name>